<feature type="binding site" evidence="7">
    <location>
        <position position="173"/>
    </location>
    <ligand>
        <name>L-aspartate</name>
        <dbReference type="ChEBI" id="CHEBI:29991"/>
    </ligand>
</feature>
<feature type="binding site" evidence="7">
    <location>
        <position position="267"/>
    </location>
    <ligand>
        <name>carbamoyl phosphate</name>
        <dbReference type="ChEBI" id="CHEBI:58228"/>
    </ligand>
</feature>
<dbReference type="FunFam" id="3.40.50.1370:FF:000037">
    <property type="entry name" value="Aspartate carbamoyltransferase"/>
    <property type="match status" value="1"/>
</dbReference>
<dbReference type="PRINTS" id="PR00101">
    <property type="entry name" value="ATCASE"/>
</dbReference>
<evidence type="ECO:0000256" key="5">
    <source>
        <dbReference type="ARBA" id="ARBA00043884"/>
    </source>
</evidence>
<comment type="pathway">
    <text evidence="1 7">Pyrimidine metabolism; UMP biosynthesis via de novo pathway; (S)-dihydroorotate from bicarbonate: step 2/3.</text>
</comment>
<dbReference type="NCBIfam" id="TIGR00670">
    <property type="entry name" value="asp_carb_tr"/>
    <property type="match status" value="1"/>
</dbReference>
<dbReference type="HAMAP" id="MF_00001">
    <property type="entry name" value="Asp_carb_tr"/>
    <property type="match status" value="1"/>
</dbReference>
<dbReference type="RefSeq" id="WP_041050882.1">
    <property type="nucleotide sequence ID" value="NZ_AP014523.1"/>
</dbReference>
<dbReference type="GO" id="GO:0006520">
    <property type="term" value="P:amino acid metabolic process"/>
    <property type="evidence" value="ECO:0007669"/>
    <property type="project" value="InterPro"/>
</dbReference>
<feature type="binding site" evidence="7">
    <location>
        <position position="60"/>
    </location>
    <ligand>
        <name>carbamoyl phosphate</name>
        <dbReference type="ChEBI" id="CHEBI:58228"/>
    </ligand>
</feature>
<feature type="binding site" evidence="7">
    <location>
        <position position="87"/>
    </location>
    <ligand>
        <name>L-aspartate</name>
        <dbReference type="ChEBI" id="CHEBI:29991"/>
    </ligand>
</feature>
<evidence type="ECO:0000256" key="2">
    <source>
        <dbReference type="ARBA" id="ARBA00008896"/>
    </source>
</evidence>
<comment type="catalytic activity">
    <reaction evidence="6 7">
        <text>carbamoyl phosphate + L-aspartate = N-carbamoyl-L-aspartate + phosphate + H(+)</text>
        <dbReference type="Rhea" id="RHEA:20013"/>
        <dbReference type="ChEBI" id="CHEBI:15378"/>
        <dbReference type="ChEBI" id="CHEBI:29991"/>
        <dbReference type="ChEBI" id="CHEBI:32814"/>
        <dbReference type="ChEBI" id="CHEBI:43474"/>
        <dbReference type="ChEBI" id="CHEBI:58228"/>
        <dbReference type="EC" id="2.1.3.2"/>
    </reaction>
</comment>
<evidence type="ECO:0000259" key="8">
    <source>
        <dbReference type="Pfam" id="PF00185"/>
    </source>
</evidence>
<comment type="function">
    <text evidence="5 7">Catalyzes the condensation of carbamoyl phosphate and aspartate to form carbamoyl aspartate and inorganic phosphate, the committed step in the de novo pyrimidine nucleotide biosynthesis pathway.</text>
</comment>
<dbReference type="PROSITE" id="PS00097">
    <property type="entry name" value="CARBAMOYLTRANSFERASE"/>
    <property type="match status" value="1"/>
</dbReference>
<evidence type="ECO:0000256" key="7">
    <source>
        <dbReference type="HAMAP-Rule" id="MF_00001"/>
    </source>
</evidence>
<feature type="binding site" evidence="7">
    <location>
        <position position="109"/>
    </location>
    <ligand>
        <name>carbamoyl phosphate</name>
        <dbReference type="ChEBI" id="CHEBI:58228"/>
    </ligand>
</feature>
<dbReference type="InterPro" id="IPR006131">
    <property type="entry name" value="Asp_carbamoyltransf_Asp/Orn-bd"/>
</dbReference>
<dbReference type="GO" id="GO:0004070">
    <property type="term" value="F:aspartate carbamoyltransferase activity"/>
    <property type="evidence" value="ECO:0007669"/>
    <property type="project" value="UniProtKB-UniRule"/>
</dbReference>
<dbReference type="SUPFAM" id="SSF53671">
    <property type="entry name" value="Aspartate/ornithine carbamoyltransferase"/>
    <property type="match status" value="1"/>
</dbReference>
<dbReference type="InterPro" id="IPR006132">
    <property type="entry name" value="Asp/Orn_carbamoyltranf_P-bd"/>
</dbReference>
<dbReference type="Proteomes" id="UP000031662">
    <property type="component" value="Chromosome"/>
</dbReference>
<keyword evidence="3 7" id="KW-0808">Transferase</keyword>
<dbReference type="GO" id="GO:0044205">
    <property type="term" value="P:'de novo' UMP biosynthetic process"/>
    <property type="evidence" value="ECO:0007669"/>
    <property type="project" value="UniProtKB-UniRule"/>
</dbReference>
<accession>A0A060PTP3</accession>
<evidence type="ECO:0000256" key="4">
    <source>
        <dbReference type="ARBA" id="ARBA00022975"/>
    </source>
</evidence>
<name>A0A060PTP3_HELPX</name>
<comment type="similarity">
    <text evidence="2 7">Belongs to the aspartate/ornithine carbamoyltransferase superfamily. ATCase family.</text>
</comment>
<dbReference type="Pfam" id="PF02729">
    <property type="entry name" value="OTCace_N"/>
    <property type="match status" value="1"/>
</dbReference>
<gene>
    <name evidence="7" type="primary">pyrB</name>
    <name evidence="10" type="ORF">NY40_0991</name>
</gene>
<reference evidence="10 11" key="1">
    <citation type="submission" date="2013-11" db="EMBL/GenBank/DDBJ databases">
        <title>Estimation of Helicobacter pylori bacteriophage ecology using H. pylori isolates.</title>
        <authorList>
            <person name="Uchiyama J."/>
            <person name="Takemura-Uchiyama I."/>
            <person name="Ujihara T."/>
            <person name="Matsuzaki S."/>
        </authorList>
    </citation>
    <scope>NUCLEOTIDE SEQUENCE [LARGE SCALE GENOMIC DNA]</scope>
    <source>
        <strain evidence="10 11">NY40</strain>
    </source>
</reference>
<proteinExistence type="inferred from homology"/>
<feature type="domain" description="Aspartate/ornithine carbamoyltransferase carbamoyl-P binding" evidence="9">
    <location>
        <begin position="6"/>
        <end position="149"/>
    </location>
</feature>
<dbReference type="UniPathway" id="UPA00070">
    <property type="reaction ID" value="UER00116"/>
</dbReference>
<comment type="subunit">
    <text evidence="7">Heterododecamer (2C3:3R2) of six catalytic PyrB chains organized as two trimers (C3), and six regulatory PyrI chains organized as three dimers (R2).</text>
</comment>
<feature type="binding site" evidence="7">
    <location>
        <position position="266"/>
    </location>
    <ligand>
        <name>carbamoyl phosphate</name>
        <dbReference type="ChEBI" id="CHEBI:58228"/>
    </ligand>
</feature>
<dbReference type="InterPro" id="IPR006130">
    <property type="entry name" value="Asp/Orn_carbamoylTrfase"/>
</dbReference>
<feature type="domain" description="Aspartate/ornithine carbamoyltransferase Asp/Orn-binding" evidence="8">
    <location>
        <begin position="159"/>
        <end position="303"/>
    </location>
</feature>
<dbReference type="GO" id="GO:0006207">
    <property type="term" value="P:'de novo' pyrimidine nucleobase biosynthetic process"/>
    <property type="evidence" value="ECO:0007669"/>
    <property type="project" value="InterPro"/>
</dbReference>
<keyword evidence="4 7" id="KW-0665">Pyrimidine biosynthesis</keyword>
<dbReference type="EMBL" id="AP014523">
    <property type="protein sequence ID" value="BAO98000.1"/>
    <property type="molecule type" value="Genomic_DNA"/>
</dbReference>
<feature type="binding site" evidence="7">
    <location>
        <position position="140"/>
    </location>
    <ligand>
        <name>carbamoyl phosphate</name>
        <dbReference type="ChEBI" id="CHEBI:58228"/>
    </ligand>
</feature>
<evidence type="ECO:0000256" key="1">
    <source>
        <dbReference type="ARBA" id="ARBA00004852"/>
    </source>
</evidence>
<dbReference type="AlphaFoldDB" id="A0A060PTP3"/>
<dbReference type="HOGENOM" id="CLU_043846_2_0_7"/>
<dbReference type="Pfam" id="PF00185">
    <property type="entry name" value="OTCace"/>
    <property type="match status" value="1"/>
</dbReference>
<dbReference type="EC" id="2.1.3.2" evidence="7"/>
<feature type="binding site" evidence="7">
    <location>
        <position position="223"/>
    </location>
    <ligand>
        <name>L-aspartate</name>
        <dbReference type="ChEBI" id="CHEBI:29991"/>
    </ligand>
</feature>
<dbReference type="PRINTS" id="PR00100">
    <property type="entry name" value="AOTCASE"/>
</dbReference>
<evidence type="ECO:0000256" key="3">
    <source>
        <dbReference type="ARBA" id="ARBA00022679"/>
    </source>
</evidence>
<dbReference type="PANTHER" id="PTHR45753">
    <property type="entry name" value="ORNITHINE CARBAMOYLTRANSFERASE, MITOCHONDRIAL"/>
    <property type="match status" value="1"/>
</dbReference>
<sequence length="307" mass="34138">MPKKCRHLLQTSDLSLDEIKLLLEKASVYANDFNAVSLETREKMHNKIIVALFFENSTRTVSSFEIASLRLGAKIVKLNMQTSSTSKGETLIDTFKNIHAMQPDAIITRHAFSSAPFKLAEFSQCPLINAGSGTSAHPTQALLDLLTLYRHFGSLENLKGKKIAFIGDVKNSRVANSNIKLLQRLGLEIMLCAPSSMLPSTPLKTTHNIEEAIGFADILMSLRTQTERHNAPIFASLKDYGNAYCITQQRLEAHAKNKEIIILHPGPVHRDIDIESAVLEDKRSKVLEQVKNGVAMRMAVLEFLLSD</sequence>
<evidence type="ECO:0000256" key="6">
    <source>
        <dbReference type="ARBA" id="ARBA00048859"/>
    </source>
</evidence>
<organism evidence="10 11">
    <name type="scientific">Helicobacter pylori NY40</name>
    <dbReference type="NCBI Taxonomy" id="1426844"/>
    <lineage>
        <taxon>Bacteria</taxon>
        <taxon>Pseudomonadati</taxon>
        <taxon>Campylobacterota</taxon>
        <taxon>Epsilonproteobacteria</taxon>
        <taxon>Campylobacterales</taxon>
        <taxon>Helicobacteraceae</taxon>
        <taxon>Helicobacter</taxon>
    </lineage>
</organism>
<evidence type="ECO:0000313" key="10">
    <source>
        <dbReference type="EMBL" id="BAO98000.1"/>
    </source>
</evidence>
<feature type="binding site" evidence="7">
    <location>
        <position position="59"/>
    </location>
    <ligand>
        <name>carbamoyl phosphate</name>
        <dbReference type="ChEBI" id="CHEBI:58228"/>
    </ligand>
</feature>
<dbReference type="InterPro" id="IPR002082">
    <property type="entry name" value="Asp_carbamoyltransf"/>
</dbReference>
<dbReference type="Gene3D" id="3.40.50.1370">
    <property type="entry name" value="Aspartate/ornithine carbamoyltransferase"/>
    <property type="match status" value="2"/>
</dbReference>
<evidence type="ECO:0000259" key="9">
    <source>
        <dbReference type="Pfam" id="PF02729"/>
    </source>
</evidence>
<dbReference type="GO" id="GO:0005829">
    <property type="term" value="C:cytosol"/>
    <property type="evidence" value="ECO:0007669"/>
    <property type="project" value="TreeGrafter"/>
</dbReference>
<dbReference type="PANTHER" id="PTHR45753:SF6">
    <property type="entry name" value="ASPARTATE CARBAMOYLTRANSFERASE"/>
    <property type="match status" value="1"/>
</dbReference>
<dbReference type="GO" id="GO:0016597">
    <property type="term" value="F:amino acid binding"/>
    <property type="evidence" value="ECO:0007669"/>
    <property type="project" value="InterPro"/>
</dbReference>
<protein>
    <recommendedName>
        <fullName evidence="7">Aspartate carbamoyltransferase</fullName>
        <ecNumber evidence="7">2.1.3.2</ecNumber>
    </recommendedName>
    <alternativeName>
        <fullName evidence="7">Aspartate transcarbamylase</fullName>
        <shortName evidence="7">ATCase</shortName>
    </alternativeName>
</protein>
<dbReference type="NCBIfam" id="NF002032">
    <property type="entry name" value="PRK00856.1"/>
    <property type="match status" value="1"/>
</dbReference>
<dbReference type="InterPro" id="IPR036901">
    <property type="entry name" value="Asp/Orn_carbamoylTrfase_sf"/>
</dbReference>
<feature type="binding site" evidence="7">
    <location>
        <position position="137"/>
    </location>
    <ligand>
        <name>carbamoyl phosphate</name>
        <dbReference type="ChEBI" id="CHEBI:58228"/>
    </ligand>
</feature>
<evidence type="ECO:0000313" key="11">
    <source>
        <dbReference type="Proteomes" id="UP000031662"/>
    </source>
</evidence>